<dbReference type="InterPro" id="IPR007527">
    <property type="entry name" value="Znf_SWIM"/>
</dbReference>
<evidence type="ECO:0000313" key="7">
    <source>
        <dbReference type="Proteomes" id="UP000289738"/>
    </source>
</evidence>
<dbReference type="PANTHER" id="PTHR47718:SF15">
    <property type="entry name" value="PROTEIN FAR1-RELATED SEQUENCE 5-LIKE"/>
    <property type="match status" value="1"/>
</dbReference>
<dbReference type="SMART" id="SM00575">
    <property type="entry name" value="ZnF_PMZ"/>
    <property type="match status" value="1"/>
</dbReference>
<sequence length="763" mass="87052">MEVSLSEADGDCGGSDGDANKVENSDLEDLGGLSVDDILKKVWHIIENAYEFYRGFGKLHGFGVRKGDSGKDCDGNVVRYRFFCNKEALRERKHYDRVDRTRVHKPETRTNCKAMLSVYLDKNDKHWKVRKLVTEHNHDLTPAGMVYLIANHRRLTEVAKTQIAGMQAHGIATSKIVGYMAGMIGGYSMLGFLKKDVYNYADKMRRIKVADGDANSALVYLEGKAESDPMAIAKYNVTSDNRLANLIWADGSSRVDYQFFGDVLAFDSTYRKNKYKRPIVIFSGSNNHKQTTIFGFGLLLDESLASYRWMLENLMEIMCRKKPSVVVTDGDKAMIKAVSEVLPESTHRLCAWHVEKNVTSNVKDDELRGLFRRWLYADMATDVFESEWEQAMEEYGLGHNQWWCQMYEKKEMWASSYLHDKFCAGYRTTSCCEGINAYVNKFSKSTHTIFELVQCLEMVAREYRNKEMLLQFQSINSVPVMTTCLRSLERHAASVYTREVFGDVKKEIEGVGALILITRRRIMNSMIYTLEEYEEPNVHIMSSFGRSTGKLTCQCNFWKKHGYPCRHMFFVMKAEHLKEIPDNIVLRRWRTDAKSAEQYTENWGDYSERGVILRHGALHSASQWLFFLGAQRLSMFQKTMRGIESLCKELQMDCRAFGSSMNRTEEYVREANPVVRDPVVAKTKGAPKIPKKKALGKRRRCTGCKGLGHTKRNCPDKGAGRQNPDQAEECGGINATCVISNDDWESIVGDNLCAEPGGKFNAD</sequence>
<reference evidence="6 7" key="1">
    <citation type="submission" date="2019-01" db="EMBL/GenBank/DDBJ databases">
        <title>Sequencing of cultivated peanut Arachis hypogaea provides insights into genome evolution and oil improvement.</title>
        <authorList>
            <person name="Chen X."/>
        </authorList>
    </citation>
    <scope>NUCLEOTIDE SEQUENCE [LARGE SCALE GENOMIC DNA]</scope>
    <source>
        <strain evidence="7">cv. Fuhuasheng</strain>
        <tissue evidence="6">Leaves</tissue>
    </source>
</reference>
<dbReference type="STRING" id="3818.A0A444Y6K8"/>
<dbReference type="GO" id="GO:0003676">
    <property type="term" value="F:nucleic acid binding"/>
    <property type="evidence" value="ECO:0007669"/>
    <property type="project" value="InterPro"/>
</dbReference>
<evidence type="ECO:0000313" key="6">
    <source>
        <dbReference type="EMBL" id="RYQ97487.1"/>
    </source>
</evidence>
<proteinExistence type="predicted"/>
<dbReference type="Pfam" id="PF04434">
    <property type="entry name" value="SWIM"/>
    <property type="match status" value="1"/>
</dbReference>
<dbReference type="InterPro" id="IPR036875">
    <property type="entry name" value="Znf_CCHC_sf"/>
</dbReference>
<feature type="domain" description="SWIM-type" evidence="5">
    <location>
        <begin position="538"/>
        <end position="576"/>
    </location>
</feature>
<dbReference type="GO" id="GO:0008270">
    <property type="term" value="F:zinc ion binding"/>
    <property type="evidence" value="ECO:0007669"/>
    <property type="project" value="UniProtKB-KW"/>
</dbReference>
<dbReference type="Pfam" id="PF10551">
    <property type="entry name" value="MULE"/>
    <property type="match status" value="1"/>
</dbReference>
<dbReference type="InterPro" id="IPR004330">
    <property type="entry name" value="FAR1_DNA_bnd_dom"/>
</dbReference>
<accession>A0A444Y6K8</accession>
<evidence type="ECO:0000259" key="5">
    <source>
        <dbReference type="PROSITE" id="PS50966"/>
    </source>
</evidence>
<gene>
    <name evidence="6" type="ORF">Ahy_B08g093535</name>
</gene>
<keyword evidence="1" id="KW-0479">Metal-binding</keyword>
<dbReference type="Proteomes" id="UP000289738">
    <property type="component" value="Chromosome B08"/>
</dbReference>
<dbReference type="InterPro" id="IPR018289">
    <property type="entry name" value="MULE_transposase_dom"/>
</dbReference>
<dbReference type="EMBL" id="SDMP01000018">
    <property type="protein sequence ID" value="RYQ97487.1"/>
    <property type="molecule type" value="Genomic_DNA"/>
</dbReference>
<evidence type="ECO:0000256" key="1">
    <source>
        <dbReference type="ARBA" id="ARBA00022723"/>
    </source>
</evidence>
<dbReference type="PANTHER" id="PTHR47718">
    <property type="entry name" value="OS01G0519700 PROTEIN"/>
    <property type="match status" value="1"/>
</dbReference>
<organism evidence="6 7">
    <name type="scientific">Arachis hypogaea</name>
    <name type="common">Peanut</name>
    <dbReference type="NCBI Taxonomy" id="3818"/>
    <lineage>
        <taxon>Eukaryota</taxon>
        <taxon>Viridiplantae</taxon>
        <taxon>Streptophyta</taxon>
        <taxon>Embryophyta</taxon>
        <taxon>Tracheophyta</taxon>
        <taxon>Spermatophyta</taxon>
        <taxon>Magnoliopsida</taxon>
        <taxon>eudicotyledons</taxon>
        <taxon>Gunneridae</taxon>
        <taxon>Pentapetalae</taxon>
        <taxon>rosids</taxon>
        <taxon>fabids</taxon>
        <taxon>Fabales</taxon>
        <taxon>Fabaceae</taxon>
        <taxon>Papilionoideae</taxon>
        <taxon>50 kb inversion clade</taxon>
        <taxon>dalbergioids sensu lato</taxon>
        <taxon>Dalbergieae</taxon>
        <taxon>Pterocarpus clade</taxon>
        <taxon>Arachis</taxon>
    </lineage>
</organism>
<keyword evidence="7" id="KW-1185">Reference proteome</keyword>
<dbReference type="Pfam" id="PF03101">
    <property type="entry name" value="FAR1"/>
    <property type="match status" value="1"/>
</dbReference>
<protein>
    <recommendedName>
        <fullName evidence="5">SWIM-type domain-containing protein</fullName>
    </recommendedName>
</protein>
<evidence type="ECO:0000256" key="4">
    <source>
        <dbReference type="PROSITE-ProRule" id="PRU00325"/>
    </source>
</evidence>
<keyword evidence="2 4" id="KW-0863">Zinc-finger</keyword>
<dbReference type="AlphaFoldDB" id="A0A444Y6K8"/>
<evidence type="ECO:0000256" key="3">
    <source>
        <dbReference type="ARBA" id="ARBA00022833"/>
    </source>
</evidence>
<keyword evidence="3" id="KW-0862">Zinc</keyword>
<dbReference type="InterPro" id="IPR006564">
    <property type="entry name" value="Znf_PMZ"/>
</dbReference>
<name>A0A444Y6K8_ARAHY</name>
<evidence type="ECO:0000256" key="2">
    <source>
        <dbReference type="ARBA" id="ARBA00022771"/>
    </source>
</evidence>
<comment type="caution">
    <text evidence="6">The sequence shown here is derived from an EMBL/GenBank/DDBJ whole genome shotgun (WGS) entry which is preliminary data.</text>
</comment>
<dbReference type="PROSITE" id="PS50966">
    <property type="entry name" value="ZF_SWIM"/>
    <property type="match status" value="1"/>
</dbReference>
<dbReference type="SUPFAM" id="SSF57756">
    <property type="entry name" value="Retrovirus zinc finger-like domains"/>
    <property type="match status" value="1"/>
</dbReference>